<dbReference type="EMBL" id="BARU01014210">
    <property type="protein sequence ID" value="GAH31671.1"/>
    <property type="molecule type" value="Genomic_DNA"/>
</dbReference>
<dbReference type="CDD" id="cd00093">
    <property type="entry name" value="HTH_XRE"/>
    <property type="match status" value="1"/>
</dbReference>
<feature type="non-terminal residue" evidence="2">
    <location>
        <position position="149"/>
    </location>
</feature>
<sequence>MISEEQLPREFIQRGGRFVAIDGAKLRDARLTQQMSTETLAECVQVSARAILAYEKDEMDVSTDIAERLEKVLETDLMIPIDILSEKPTENTQTQFDKPQYIPDLEKRVNEFFERLGMTVLWTDRAPFHVAAKEKGPPLMSGVEGRIQA</sequence>
<dbReference type="InterPro" id="IPR001387">
    <property type="entry name" value="Cro/C1-type_HTH"/>
</dbReference>
<dbReference type="GO" id="GO:0003677">
    <property type="term" value="F:DNA binding"/>
    <property type="evidence" value="ECO:0007669"/>
    <property type="project" value="InterPro"/>
</dbReference>
<accession>X1EEE9</accession>
<dbReference type="AlphaFoldDB" id="X1EEE9"/>
<gene>
    <name evidence="2" type="ORF">S03H2_25217</name>
</gene>
<organism evidence="2">
    <name type="scientific">marine sediment metagenome</name>
    <dbReference type="NCBI Taxonomy" id="412755"/>
    <lineage>
        <taxon>unclassified sequences</taxon>
        <taxon>metagenomes</taxon>
        <taxon>ecological metagenomes</taxon>
    </lineage>
</organism>
<dbReference type="SMART" id="SM00530">
    <property type="entry name" value="HTH_XRE"/>
    <property type="match status" value="1"/>
</dbReference>
<dbReference type="Gene3D" id="1.10.260.40">
    <property type="entry name" value="lambda repressor-like DNA-binding domains"/>
    <property type="match status" value="1"/>
</dbReference>
<name>X1EEE9_9ZZZZ</name>
<evidence type="ECO:0000259" key="1">
    <source>
        <dbReference type="PROSITE" id="PS50943"/>
    </source>
</evidence>
<comment type="caution">
    <text evidence="2">The sequence shown here is derived from an EMBL/GenBank/DDBJ whole genome shotgun (WGS) entry which is preliminary data.</text>
</comment>
<feature type="domain" description="HTH cro/C1-type" evidence="1">
    <location>
        <begin position="26"/>
        <end position="84"/>
    </location>
</feature>
<dbReference type="SUPFAM" id="SSF47413">
    <property type="entry name" value="lambda repressor-like DNA-binding domains"/>
    <property type="match status" value="1"/>
</dbReference>
<protein>
    <recommendedName>
        <fullName evidence="1">HTH cro/C1-type domain-containing protein</fullName>
    </recommendedName>
</protein>
<proteinExistence type="predicted"/>
<evidence type="ECO:0000313" key="2">
    <source>
        <dbReference type="EMBL" id="GAH31671.1"/>
    </source>
</evidence>
<dbReference type="PROSITE" id="PS50943">
    <property type="entry name" value="HTH_CROC1"/>
    <property type="match status" value="1"/>
</dbReference>
<dbReference type="InterPro" id="IPR010982">
    <property type="entry name" value="Lambda_DNA-bd_dom_sf"/>
</dbReference>
<reference evidence="2" key="1">
    <citation type="journal article" date="2014" name="Front. Microbiol.">
        <title>High frequency of phylogenetically diverse reductive dehalogenase-homologous genes in deep subseafloor sedimentary metagenomes.</title>
        <authorList>
            <person name="Kawai M."/>
            <person name="Futagami T."/>
            <person name="Toyoda A."/>
            <person name="Takaki Y."/>
            <person name="Nishi S."/>
            <person name="Hori S."/>
            <person name="Arai W."/>
            <person name="Tsubouchi T."/>
            <person name="Morono Y."/>
            <person name="Uchiyama I."/>
            <person name="Ito T."/>
            <person name="Fujiyama A."/>
            <person name="Inagaki F."/>
            <person name="Takami H."/>
        </authorList>
    </citation>
    <scope>NUCLEOTIDE SEQUENCE</scope>
    <source>
        <strain evidence="2">Expedition CK06-06</strain>
    </source>
</reference>